<dbReference type="PANTHER" id="PTHR23513:SF6">
    <property type="entry name" value="MAJOR FACILITATOR SUPERFAMILY ASSOCIATED DOMAIN-CONTAINING PROTEIN"/>
    <property type="match status" value="1"/>
</dbReference>
<dbReference type="OrthoDB" id="69054at2"/>
<sequence>MGIRAFRWVWGGETVSMVGDASYTVVFAWLVLSVTGSPAALGAVMLAVTIPSGVLVLVGGAITDRFSARAVMLVTHLVRGAAMAVLAVLASAGAVHVWHLVLVGVVVGSADAFFGPASGSILPSLVPAAGLPRANALLGASEQVSFLVGPVLGGVLVAVAGTPFAIGFNAVTFFVAALSLFAAPRAVPEPAEPFSVRAVLREIGAGLAYARRNAEVRIVLLLVAAATLSYSGLFSVGLPALSRTFGNGAVVLGAMVSAWGLGQLVGTLAAAATGLPRRWGLLIIGMTVVEGAAFAVLGFVPHYLLAVVLLALLGIGVAYATDVALPAFVQTRTPAAMLGRVNSLIGLPRAALAPVSVAGLGLLAALDVRWAFLAAAVPMLLAGIVLAVSGKAKALTLR</sequence>
<gene>
    <name evidence="9" type="ORF">EV186_111119</name>
</gene>
<feature type="transmembrane region" description="Helical" evidence="7">
    <location>
        <begin position="303"/>
        <end position="329"/>
    </location>
</feature>
<evidence type="ECO:0000256" key="6">
    <source>
        <dbReference type="ARBA" id="ARBA00023136"/>
    </source>
</evidence>
<dbReference type="PROSITE" id="PS50850">
    <property type="entry name" value="MFS"/>
    <property type="match status" value="1"/>
</dbReference>
<accession>A0A4R6RSY8</accession>
<comment type="subcellular location">
    <subcellularLocation>
        <location evidence="1">Cell membrane</location>
        <topology evidence="1">Multi-pass membrane protein</topology>
    </subcellularLocation>
</comment>
<dbReference type="InterPro" id="IPR020846">
    <property type="entry name" value="MFS_dom"/>
</dbReference>
<dbReference type="PANTHER" id="PTHR23513">
    <property type="entry name" value="INTEGRAL MEMBRANE EFFLUX PROTEIN-RELATED"/>
    <property type="match status" value="1"/>
</dbReference>
<feature type="transmembrane region" description="Helical" evidence="7">
    <location>
        <begin position="136"/>
        <end position="158"/>
    </location>
</feature>
<evidence type="ECO:0000256" key="7">
    <source>
        <dbReference type="SAM" id="Phobius"/>
    </source>
</evidence>
<feature type="transmembrane region" description="Helical" evidence="7">
    <location>
        <begin position="279"/>
        <end position="297"/>
    </location>
</feature>
<feature type="transmembrane region" description="Helical" evidence="7">
    <location>
        <begin position="370"/>
        <end position="388"/>
    </location>
</feature>
<organism evidence="9 10">
    <name type="scientific">Labedaea rhizosphaerae</name>
    <dbReference type="NCBI Taxonomy" id="598644"/>
    <lineage>
        <taxon>Bacteria</taxon>
        <taxon>Bacillati</taxon>
        <taxon>Actinomycetota</taxon>
        <taxon>Actinomycetes</taxon>
        <taxon>Pseudonocardiales</taxon>
        <taxon>Pseudonocardiaceae</taxon>
        <taxon>Labedaea</taxon>
    </lineage>
</organism>
<dbReference type="GO" id="GO:0005886">
    <property type="term" value="C:plasma membrane"/>
    <property type="evidence" value="ECO:0007669"/>
    <property type="project" value="UniProtKB-SubCell"/>
</dbReference>
<feature type="domain" description="Major facilitator superfamily (MFS) profile" evidence="8">
    <location>
        <begin position="1"/>
        <end position="187"/>
    </location>
</feature>
<comment type="caution">
    <text evidence="9">The sequence shown here is derived from an EMBL/GenBank/DDBJ whole genome shotgun (WGS) entry which is preliminary data.</text>
</comment>
<evidence type="ECO:0000313" key="9">
    <source>
        <dbReference type="EMBL" id="TDP89993.1"/>
    </source>
</evidence>
<feature type="transmembrane region" description="Helical" evidence="7">
    <location>
        <begin position="341"/>
        <end position="364"/>
    </location>
</feature>
<dbReference type="SUPFAM" id="SSF103473">
    <property type="entry name" value="MFS general substrate transporter"/>
    <property type="match status" value="1"/>
</dbReference>
<feature type="transmembrane region" description="Helical" evidence="7">
    <location>
        <begin position="12"/>
        <end position="32"/>
    </location>
</feature>
<dbReference type="Gene3D" id="1.20.1250.20">
    <property type="entry name" value="MFS general substrate transporter like domains"/>
    <property type="match status" value="1"/>
</dbReference>
<keyword evidence="3" id="KW-1003">Cell membrane</keyword>
<feature type="transmembrane region" description="Helical" evidence="7">
    <location>
        <begin position="38"/>
        <end position="58"/>
    </location>
</feature>
<keyword evidence="5 7" id="KW-1133">Transmembrane helix</keyword>
<feature type="transmembrane region" description="Helical" evidence="7">
    <location>
        <begin position="250"/>
        <end position="272"/>
    </location>
</feature>
<evidence type="ECO:0000259" key="8">
    <source>
        <dbReference type="PROSITE" id="PS50850"/>
    </source>
</evidence>
<dbReference type="InterPro" id="IPR010290">
    <property type="entry name" value="TM_effector"/>
</dbReference>
<dbReference type="AlphaFoldDB" id="A0A4R6RSY8"/>
<protein>
    <submittedName>
        <fullName evidence="9">Putative MFS family arabinose efflux permease</fullName>
    </submittedName>
</protein>
<evidence type="ECO:0000256" key="2">
    <source>
        <dbReference type="ARBA" id="ARBA00022448"/>
    </source>
</evidence>
<keyword evidence="10" id="KW-1185">Reference proteome</keyword>
<evidence type="ECO:0000256" key="4">
    <source>
        <dbReference type="ARBA" id="ARBA00022692"/>
    </source>
</evidence>
<name>A0A4R6RSY8_LABRH</name>
<dbReference type="EMBL" id="SNXZ01000011">
    <property type="protein sequence ID" value="TDP89993.1"/>
    <property type="molecule type" value="Genomic_DNA"/>
</dbReference>
<evidence type="ECO:0000313" key="10">
    <source>
        <dbReference type="Proteomes" id="UP000295444"/>
    </source>
</evidence>
<evidence type="ECO:0000256" key="1">
    <source>
        <dbReference type="ARBA" id="ARBA00004651"/>
    </source>
</evidence>
<dbReference type="InterPro" id="IPR022324">
    <property type="entry name" value="Bacilysin_exporter_BacE_put"/>
</dbReference>
<feature type="transmembrane region" description="Helical" evidence="7">
    <location>
        <begin position="218"/>
        <end position="238"/>
    </location>
</feature>
<evidence type="ECO:0000256" key="5">
    <source>
        <dbReference type="ARBA" id="ARBA00022989"/>
    </source>
</evidence>
<keyword evidence="2" id="KW-0813">Transport</keyword>
<keyword evidence="6 7" id="KW-0472">Membrane</keyword>
<proteinExistence type="predicted"/>
<dbReference type="Proteomes" id="UP000295444">
    <property type="component" value="Unassembled WGS sequence"/>
</dbReference>
<dbReference type="InterPro" id="IPR036259">
    <property type="entry name" value="MFS_trans_sf"/>
</dbReference>
<dbReference type="CDD" id="cd06173">
    <property type="entry name" value="MFS_MefA_like"/>
    <property type="match status" value="1"/>
</dbReference>
<evidence type="ECO:0000256" key="3">
    <source>
        <dbReference type="ARBA" id="ARBA00022475"/>
    </source>
</evidence>
<dbReference type="GO" id="GO:0022857">
    <property type="term" value="F:transmembrane transporter activity"/>
    <property type="evidence" value="ECO:0007669"/>
    <property type="project" value="InterPro"/>
</dbReference>
<keyword evidence="4 7" id="KW-0812">Transmembrane</keyword>
<dbReference type="PRINTS" id="PR01988">
    <property type="entry name" value="EXPORTERBACE"/>
</dbReference>
<dbReference type="Pfam" id="PF05977">
    <property type="entry name" value="MFS_3"/>
    <property type="match status" value="1"/>
</dbReference>
<reference evidence="9 10" key="1">
    <citation type="submission" date="2019-03" db="EMBL/GenBank/DDBJ databases">
        <title>Genomic Encyclopedia of Type Strains, Phase IV (KMG-IV): sequencing the most valuable type-strain genomes for metagenomic binning, comparative biology and taxonomic classification.</title>
        <authorList>
            <person name="Goeker M."/>
        </authorList>
    </citation>
    <scope>NUCLEOTIDE SEQUENCE [LARGE SCALE GENOMIC DNA]</scope>
    <source>
        <strain evidence="9 10">DSM 45361</strain>
    </source>
</reference>
<dbReference type="RefSeq" id="WP_133854268.1">
    <property type="nucleotide sequence ID" value="NZ_SNXZ01000011.1"/>
</dbReference>